<dbReference type="InterPro" id="IPR051016">
    <property type="entry name" value="Diverse_Substrate_AcTransf"/>
</dbReference>
<protein>
    <submittedName>
        <fullName evidence="5">N-acetyltransferase</fullName>
    </submittedName>
</protein>
<evidence type="ECO:0000259" key="4">
    <source>
        <dbReference type="PROSITE" id="PS51186"/>
    </source>
</evidence>
<keyword evidence="6" id="KW-1185">Reference proteome</keyword>
<dbReference type="Pfam" id="PF00583">
    <property type="entry name" value="Acetyltransf_1"/>
    <property type="match status" value="1"/>
</dbReference>
<keyword evidence="3" id="KW-0012">Acyltransferase</keyword>
<dbReference type="PROSITE" id="PS51186">
    <property type="entry name" value="GNAT"/>
    <property type="match status" value="1"/>
</dbReference>
<evidence type="ECO:0000256" key="1">
    <source>
        <dbReference type="ARBA" id="ARBA00008694"/>
    </source>
</evidence>
<dbReference type="InterPro" id="IPR000182">
    <property type="entry name" value="GNAT_dom"/>
</dbReference>
<dbReference type="InterPro" id="IPR016181">
    <property type="entry name" value="Acyl_CoA_acyltransferase"/>
</dbReference>
<dbReference type="Gene3D" id="3.40.630.30">
    <property type="match status" value="1"/>
</dbReference>
<dbReference type="STRING" id="1764295.A0A5B8MXU8"/>
<evidence type="ECO:0000256" key="3">
    <source>
        <dbReference type="ARBA" id="ARBA00023315"/>
    </source>
</evidence>
<dbReference type="AlphaFoldDB" id="A0A5B8MXU8"/>
<comment type="similarity">
    <text evidence="1">Belongs to the acetyltransferase family.</text>
</comment>
<feature type="domain" description="N-acetyltransferase" evidence="4">
    <location>
        <begin position="18"/>
        <end position="178"/>
    </location>
</feature>
<dbReference type="Proteomes" id="UP000316726">
    <property type="component" value="Chromosome 17"/>
</dbReference>
<dbReference type="PANTHER" id="PTHR10545:SF29">
    <property type="entry name" value="GH14572P-RELATED"/>
    <property type="match status" value="1"/>
</dbReference>
<evidence type="ECO:0000313" key="5">
    <source>
        <dbReference type="EMBL" id="QDZ25419.1"/>
    </source>
</evidence>
<dbReference type="SUPFAM" id="SSF55729">
    <property type="entry name" value="Acyl-CoA N-acyltransferases (Nat)"/>
    <property type="match status" value="1"/>
</dbReference>
<keyword evidence="2 5" id="KW-0808">Transferase</keyword>
<dbReference type="PANTHER" id="PTHR10545">
    <property type="entry name" value="DIAMINE N-ACETYLTRANSFERASE"/>
    <property type="match status" value="1"/>
</dbReference>
<evidence type="ECO:0000256" key="2">
    <source>
        <dbReference type="ARBA" id="ARBA00022679"/>
    </source>
</evidence>
<dbReference type="CDD" id="cd04301">
    <property type="entry name" value="NAT_SF"/>
    <property type="match status" value="1"/>
</dbReference>
<dbReference type="GO" id="GO:0008080">
    <property type="term" value="F:N-acetyltransferase activity"/>
    <property type="evidence" value="ECO:0007669"/>
    <property type="project" value="TreeGrafter"/>
</dbReference>
<proteinExistence type="inferred from homology"/>
<name>A0A5B8MXU8_9CHLO</name>
<dbReference type="OrthoDB" id="7305308at2759"/>
<accession>A0A5B8MXU8</accession>
<sequence>MDEMDPSTKVLKSGHYSYRWAKASRGDDMDALMGFIRALAAYENESASVKTTEEQLTSDLEAGHFCCALAMCHDEAGGECAYAGFALCHTRYSTWDGLCVHLEDLFVPEEFRGMGVGRGLMEWCVLYTRSLGCKRLCWEVLDWNTKAKGFYEKLGAEIKEAWQCVRLSGEGLENFEVCQEVAKHFS</sequence>
<dbReference type="EMBL" id="CP031050">
    <property type="protein sequence ID" value="QDZ25419.1"/>
    <property type="molecule type" value="Genomic_DNA"/>
</dbReference>
<evidence type="ECO:0000313" key="6">
    <source>
        <dbReference type="Proteomes" id="UP000316726"/>
    </source>
</evidence>
<organism evidence="5 6">
    <name type="scientific">Chloropicon primus</name>
    <dbReference type="NCBI Taxonomy" id="1764295"/>
    <lineage>
        <taxon>Eukaryota</taxon>
        <taxon>Viridiplantae</taxon>
        <taxon>Chlorophyta</taxon>
        <taxon>Chloropicophyceae</taxon>
        <taxon>Chloropicales</taxon>
        <taxon>Chloropicaceae</taxon>
        <taxon>Chloropicon</taxon>
    </lineage>
</organism>
<dbReference type="FunFam" id="3.40.630.30:FF:000064">
    <property type="entry name" value="GNAT family acetyltransferase"/>
    <property type="match status" value="1"/>
</dbReference>
<reference evidence="5 6" key="1">
    <citation type="submission" date="2018-07" db="EMBL/GenBank/DDBJ databases">
        <title>The complete nuclear genome of the prasinophyte Chloropicon primus (CCMP1205).</title>
        <authorList>
            <person name="Pombert J.-F."/>
            <person name="Otis C."/>
            <person name="Turmel M."/>
            <person name="Lemieux C."/>
        </authorList>
    </citation>
    <scope>NUCLEOTIDE SEQUENCE [LARGE SCALE GENOMIC DNA]</scope>
    <source>
        <strain evidence="5 6">CCMP1205</strain>
    </source>
</reference>
<gene>
    <name evidence="5" type="ORF">A3770_17p79370</name>
</gene>